<keyword evidence="2" id="KW-1185">Reference proteome</keyword>
<proteinExistence type="predicted"/>
<organism evidence="1 2">
    <name type="scientific">Trifolium medium</name>
    <dbReference type="NCBI Taxonomy" id="97028"/>
    <lineage>
        <taxon>Eukaryota</taxon>
        <taxon>Viridiplantae</taxon>
        <taxon>Streptophyta</taxon>
        <taxon>Embryophyta</taxon>
        <taxon>Tracheophyta</taxon>
        <taxon>Spermatophyta</taxon>
        <taxon>Magnoliopsida</taxon>
        <taxon>eudicotyledons</taxon>
        <taxon>Gunneridae</taxon>
        <taxon>Pentapetalae</taxon>
        <taxon>rosids</taxon>
        <taxon>fabids</taxon>
        <taxon>Fabales</taxon>
        <taxon>Fabaceae</taxon>
        <taxon>Papilionoideae</taxon>
        <taxon>50 kb inversion clade</taxon>
        <taxon>NPAAA clade</taxon>
        <taxon>Hologalegina</taxon>
        <taxon>IRL clade</taxon>
        <taxon>Trifolieae</taxon>
        <taxon>Trifolium</taxon>
    </lineage>
</organism>
<dbReference type="EMBL" id="LXQA010510428">
    <property type="protein sequence ID" value="MCI56316.1"/>
    <property type="molecule type" value="Genomic_DNA"/>
</dbReference>
<accession>A0A392T812</accession>
<protein>
    <submittedName>
        <fullName evidence="1">Uncharacterized protein</fullName>
    </submittedName>
</protein>
<dbReference type="Proteomes" id="UP000265520">
    <property type="component" value="Unassembled WGS sequence"/>
</dbReference>
<evidence type="ECO:0000313" key="2">
    <source>
        <dbReference type="Proteomes" id="UP000265520"/>
    </source>
</evidence>
<evidence type="ECO:0000313" key="1">
    <source>
        <dbReference type="EMBL" id="MCI56316.1"/>
    </source>
</evidence>
<sequence>PNLLRIHDDVTLSDLKHQLNSFLRFREQGRVTEIVYRRSSVCADGTVLFTNMKLRTDDDVRTIRAVKWAGPT</sequence>
<feature type="non-terminal residue" evidence="1">
    <location>
        <position position="1"/>
    </location>
</feature>
<name>A0A392T812_9FABA</name>
<dbReference type="AlphaFoldDB" id="A0A392T812"/>
<reference evidence="1 2" key="1">
    <citation type="journal article" date="2018" name="Front. Plant Sci.">
        <title>Red Clover (Trifolium pratense) and Zigzag Clover (T. medium) - A Picture of Genomic Similarities and Differences.</title>
        <authorList>
            <person name="Dluhosova J."/>
            <person name="Istvanek J."/>
            <person name="Nedelnik J."/>
            <person name="Repkova J."/>
        </authorList>
    </citation>
    <scope>NUCLEOTIDE SEQUENCE [LARGE SCALE GENOMIC DNA]</scope>
    <source>
        <strain evidence="2">cv. 10/8</strain>
        <tissue evidence="1">Leaf</tissue>
    </source>
</reference>
<comment type="caution">
    <text evidence="1">The sequence shown here is derived from an EMBL/GenBank/DDBJ whole genome shotgun (WGS) entry which is preliminary data.</text>
</comment>